<proteinExistence type="predicted"/>
<protein>
    <submittedName>
        <fullName evidence="1">Uncharacterized protein</fullName>
    </submittedName>
</protein>
<dbReference type="Proteomes" id="UP000694050">
    <property type="component" value="Unassembled WGS sequence"/>
</dbReference>
<accession>A0A8J5TP56</accession>
<sequence length="193" mass="21566">MSQTFSPLNKRLPGAFSHDLLRWIVVDPLNPFDSCTPKETPPSTILQDEKVDTTLEKDIYAVIDTSYGISSIVKLERLLRIQREGSTLNSRIINAPFVRTARLRNHEDIFRKLSAYAEVQAHLGEVLEHGGGQAYIVVEVKTCFDGSFVTMVNRTFSITAEVTLLVEGFAGALKTLGYLGQITDPKVLLARWK</sequence>
<organism evidence="1 2">
    <name type="scientific">Fusarium oxysporum f. sp. rapae</name>
    <dbReference type="NCBI Taxonomy" id="485398"/>
    <lineage>
        <taxon>Eukaryota</taxon>
        <taxon>Fungi</taxon>
        <taxon>Dikarya</taxon>
        <taxon>Ascomycota</taxon>
        <taxon>Pezizomycotina</taxon>
        <taxon>Sordariomycetes</taxon>
        <taxon>Hypocreomycetidae</taxon>
        <taxon>Hypocreales</taxon>
        <taxon>Nectriaceae</taxon>
        <taxon>Fusarium</taxon>
        <taxon>Fusarium oxysporum species complex</taxon>
    </lineage>
</organism>
<evidence type="ECO:0000313" key="2">
    <source>
        <dbReference type="Proteomes" id="UP000694050"/>
    </source>
</evidence>
<dbReference type="AlphaFoldDB" id="A0A8J5TP56"/>
<comment type="caution">
    <text evidence="1">The sequence shown here is derived from an EMBL/GenBank/DDBJ whole genome shotgun (WGS) entry which is preliminary data.</text>
</comment>
<dbReference type="EMBL" id="JAELUQ010000011">
    <property type="protein sequence ID" value="KAG7406715.1"/>
    <property type="molecule type" value="Genomic_DNA"/>
</dbReference>
<gene>
    <name evidence="1" type="ORF">Forpe1208_v014389</name>
</gene>
<evidence type="ECO:0000313" key="1">
    <source>
        <dbReference type="EMBL" id="KAG7406715.1"/>
    </source>
</evidence>
<name>A0A8J5TP56_FUSOX</name>
<reference evidence="1" key="1">
    <citation type="submission" date="2021-04" db="EMBL/GenBank/DDBJ databases">
        <title>First draft genome resource for Brassicaceae pathogens Fusarium oxysporum f. sp. raphani and Fusarium oxysporum f. sp. rapae.</title>
        <authorList>
            <person name="Asai S."/>
        </authorList>
    </citation>
    <scope>NUCLEOTIDE SEQUENCE</scope>
    <source>
        <strain evidence="1">Tf1208</strain>
    </source>
</reference>